<dbReference type="GO" id="GO:0000724">
    <property type="term" value="P:double-strand break repair via homologous recombination"/>
    <property type="evidence" value="ECO:0007669"/>
    <property type="project" value="TreeGrafter"/>
</dbReference>
<dbReference type="GO" id="GO:0006260">
    <property type="term" value="P:DNA replication"/>
    <property type="evidence" value="ECO:0007669"/>
    <property type="project" value="InterPro"/>
</dbReference>
<comment type="similarity">
    <text evidence="2">Belongs to the replication factor A protein 3 family.</text>
</comment>
<dbReference type="GO" id="GO:0005662">
    <property type="term" value="C:DNA replication factor A complex"/>
    <property type="evidence" value="ECO:0007669"/>
    <property type="project" value="TreeGrafter"/>
</dbReference>
<sequence length="107" mass="11614">MEAASTPRITCGYLDTYVGKNVMVVGKVLQLRGEEAVIDADGNITVHLNRDSHIMVNSGVQVIGKVNPDLSIKALSSLDLGTGIDYNLANTVVEVAHQHKSMFQYEQ</sequence>
<dbReference type="GO" id="GO:0006289">
    <property type="term" value="P:nucleotide-excision repair"/>
    <property type="evidence" value="ECO:0007669"/>
    <property type="project" value="TreeGrafter"/>
</dbReference>
<reference evidence="4" key="2">
    <citation type="submission" date="2023-06" db="EMBL/GenBank/DDBJ databases">
        <authorList>
            <consortium name="Lawrence Berkeley National Laboratory"/>
            <person name="Haridas S."/>
            <person name="Hensen N."/>
            <person name="Bonometti L."/>
            <person name="Westerberg I."/>
            <person name="Brannstrom I.O."/>
            <person name="Guillou S."/>
            <person name="Cros-Aarteil S."/>
            <person name="Calhoun S."/>
            <person name="Kuo A."/>
            <person name="Mondo S."/>
            <person name="Pangilinan J."/>
            <person name="Riley R."/>
            <person name="Labutti K."/>
            <person name="Andreopoulos B."/>
            <person name="Lipzen A."/>
            <person name="Chen C."/>
            <person name="Yanf M."/>
            <person name="Daum C."/>
            <person name="Ng V."/>
            <person name="Clum A."/>
            <person name="Steindorff A."/>
            <person name="Ohm R."/>
            <person name="Martin F."/>
            <person name="Silar P."/>
            <person name="Natvig D."/>
            <person name="Lalanne C."/>
            <person name="Gautier V."/>
            <person name="Ament-Velasquez S.L."/>
            <person name="Kruys A."/>
            <person name="Hutchinson M.I."/>
            <person name="Powell A.J."/>
            <person name="Barry K."/>
            <person name="Miller A.N."/>
            <person name="Grigoriev I.V."/>
            <person name="Debuchy R."/>
            <person name="Gladieux P."/>
            <person name="Thoren M.H."/>
            <person name="Johannesson H."/>
        </authorList>
    </citation>
    <scope>NUCLEOTIDE SEQUENCE</scope>
    <source>
        <strain evidence="4">SMH4131-1</strain>
    </source>
</reference>
<protein>
    <submittedName>
        <fullName evidence="4">Replication factor A protein 3</fullName>
    </submittedName>
</protein>
<evidence type="ECO:0000313" key="4">
    <source>
        <dbReference type="EMBL" id="KAK3328436.1"/>
    </source>
</evidence>
<dbReference type="GO" id="GO:0006284">
    <property type="term" value="P:base-excision repair"/>
    <property type="evidence" value="ECO:0007669"/>
    <property type="project" value="TreeGrafter"/>
</dbReference>
<dbReference type="Proteomes" id="UP001286456">
    <property type="component" value="Unassembled WGS sequence"/>
</dbReference>
<dbReference type="GO" id="GO:0035861">
    <property type="term" value="C:site of double-strand break"/>
    <property type="evidence" value="ECO:0007669"/>
    <property type="project" value="TreeGrafter"/>
</dbReference>
<dbReference type="FunFam" id="2.40.50.140:FF:000271">
    <property type="entry name" value="Similar to ssDNA binding protein Ssb3"/>
    <property type="match status" value="1"/>
</dbReference>
<comment type="caution">
    <text evidence="4">The sequence shown here is derived from an EMBL/GenBank/DDBJ whole genome shotgun (WGS) entry which is preliminary data.</text>
</comment>
<dbReference type="InterPro" id="IPR013970">
    <property type="entry name" value="Rfa2"/>
</dbReference>
<proteinExistence type="inferred from homology"/>
<evidence type="ECO:0000256" key="3">
    <source>
        <dbReference type="ARBA" id="ARBA00023242"/>
    </source>
</evidence>
<dbReference type="PANTHER" id="PTHR15114:SF1">
    <property type="entry name" value="REPLICATION PROTEIN A 14 KDA SUBUNIT"/>
    <property type="match status" value="1"/>
</dbReference>
<keyword evidence="3" id="KW-0539">Nucleus</keyword>
<dbReference type="PANTHER" id="PTHR15114">
    <property type="entry name" value="REPLICATION PROTEIN A3"/>
    <property type="match status" value="1"/>
</dbReference>
<keyword evidence="5" id="KW-1185">Reference proteome</keyword>
<comment type="subcellular location">
    <subcellularLocation>
        <location evidence="1">Nucleus</location>
    </subcellularLocation>
</comment>
<name>A0AAE0INJ4_9PEZI</name>
<dbReference type="GO" id="GO:0003684">
    <property type="term" value="F:damaged DNA binding"/>
    <property type="evidence" value="ECO:0007669"/>
    <property type="project" value="TreeGrafter"/>
</dbReference>
<dbReference type="CDD" id="cd04479">
    <property type="entry name" value="RPA3"/>
    <property type="match status" value="1"/>
</dbReference>
<evidence type="ECO:0000256" key="2">
    <source>
        <dbReference type="ARBA" id="ARBA00009761"/>
    </source>
</evidence>
<dbReference type="AlphaFoldDB" id="A0AAE0INJ4"/>
<dbReference type="InterPro" id="IPR012340">
    <property type="entry name" value="NA-bd_OB-fold"/>
</dbReference>
<evidence type="ECO:0000256" key="1">
    <source>
        <dbReference type="ARBA" id="ARBA00004123"/>
    </source>
</evidence>
<dbReference type="Pfam" id="PF08661">
    <property type="entry name" value="Rep_fac-A_3"/>
    <property type="match status" value="1"/>
</dbReference>
<dbReference type="GO" id="GO:0006298">
    <property type="term" value="P:mismatch repair"/>
    <property type="evidence" value="ECO:0007669"/>
    <property type="project" value="TreeGrafter"/>
</dbReference>
<dbReference type="SUPFAM" id="SSF50249">
    <property type="entry name" value="Nucleic acid-binding proteins"/>
    <property type="match status" value="1"/>
</dbReference>
<dbReference type="EMBL" id="JAUEPO010000003">
    <property type="protein sequence ID" value="KAK3328436.1"/>
    <property type="molecule type" value="Genomic_DNA"/>
</dbReference>
<reference evidence="4" key="1">
    <citation type="journal article" date="2023" name="Mol. Phylogenet. Evol.">
        <title>Genome-scale phylogeny and comparative genomics of the fungal order Sordariales.</title>
        <authorList>
            <person name="Hensen N."/>
            <person name="Bonometti L."/>
            <person name="Westerberg I."/>
            <person name="Brannstrom I.O."/>
            <person name="Guillou S."/>
            <person name="Cros-Aarteil S."/>
            <person name="Calhoun S."/>
            <person name="Haridas S."/>
            <person name="Kuo A."/>
            <person name="Mondo S."/>
            <person name="Pangilinan J."/>
            <person name="Riley R."/>
            <person name="LaButti K."/>
            <person name="Andreopoulos B."/>
            <person name="Lipzen A."/>
            <person name="Chen C."/>
            <person name="Yan M."/>
            <person name="Daum C."/>
            <person name="Ng V."/>
            <person name="Clum A."/>
            <person name="Steindorff A."/>
            <person name="Ohm R.A."/>
            <person name="Martin F."/>
            <person name="Silar P."/>
            <person name="Natvig D.O."/>
            <person name="Lalanne C."/>
            <person name="Gautier V."/>
            <person name="Ament-Velasquez S.L."/>
            <person name="Kruys A."/>
            <person name="Hutchinson M.I."/>
            <person name="Powell A.J."/>
            <person name="Barry K."/>
            <person name="Miller A.N."/>
            <person name="Grigoriev I.V."/>
            <person name="Debuchy R."/>
            <person name="Gladieux P."/>
            <person name="Hiltunen Thoren M."/>
            <person name="Johannesson H."/>
        </authorList>
    </citation>
    <scope>NUCLEOTIDE SEQUENCE</scope>
    <source>
        <strain evidence="4">SMH4131-1</strain>
    </source>
</reference>
<accession>A0AAE0INJ4</accession>
<organism evidence="4 5">
    <name type="scientific">Cercophora scortea</name>
    <dbReference type="NCBI Taxonomy" id="314031"/>
    <lineage>
        <taxon>Eukaryota</taxon>
        <taxon>Fungi</taxon>
        <taxon>Dikarya</taxon>
        <taxon>Ascomycota</taxon>
        <taxon>Pezizomycotina</taxon>
        <taxon>Sordariomycetes</taxon>
        <taxon>Sordariomycetidae</taxon>
        <taxon>Sordariales</taxon>
        <taxon>Lasiosphaeriaceae</taxon>
        <taxon>Cercophora</taxon>
    </lineage>
</organism>
<dbReference type="Gene3D" id="2.40.50.140">
    <property type="entry name" value="Nucleic acid-binding proteins"/>
    <property type="match status" value="1"/>
</dbReference>
<dbReference type="GO" id="GO:0003697">
    <property type="term" value="F:single-stranded DNA binding"/>
    <property type="evidence" value="ECO:0007669"/>
    <property type="project" value="TreeGrafter"/>
</dbReference>
<evidence type="ECO:0000313" key="5">
    <source>
        <dbReference type="Proteomes" id="UP001286456"/>
    </source>
</evidence>
<gene>
    <name evidence="4" type="ORF">B0T19DRAFT_190921</name>
</gene>